<dbReference type="Proteomes" id="UP000002051">
    <property type="component" value="Chromosome 3"/>
</dbReference>
<dbReference type="Proteomes" id="UP000265566">
    <property type="component" value="Chromosome 3"/>
</dbReference>
<evidence type="ECO:0000259" key="1">
    <source>
        <dbReference type="Pfam" id="PF00646"/>
    </source>
</evidence>
<dbReference type="PaxDb" id="3880-AES69487"/>
<evidence type="ECO:0000313" key="3">
    <source>
        <dbReference type="EMBL" id="AES69487.2"/>
    </source>
</evidence>
<evidence type="ECO:0000259" key="2">
    <source>
        <dbReference type="Pfam" id="PF03478"/>
    </source>
</evidence>
<dbReference type="Pfam" id="PF03478">
    <property type="entry name" value="Beta-prop_KIB1-4"/>
    <property type="match status" value="1"/>
</dbReference>
<keyword evidence="6" id="KW-1185">Reference proteome</keyword>
<dbReference type="Gene3D" id="1.20.1280.50">
    <property type="match status" value="1"/>
</dbReference>
<dbReference type="GO" id="GO:0016567">
    <property type="term" value="P:protein ubiquitination"/>
    <property type="evidence" value="ECO:0000318"/>
    <property type="project" value="GO_Central"/>
</dbReference>
<dbReference type="AlphaFoldDB" id="G7IWS4"/>
<protein>
    <submittedName>
        <fullName evidence="3">F-box SKIP28-like protein</fullName>
    </submittedName>
    <submittedName>
        <fullName evidence="4">Putative F-box domain-containing protein</fullName>
    </submittedName>
</protein>
<dbReference type="Pfam" id="PF00646">
    <property type="entry name" value="F-box"/>
    <property type="match status" value="1"/>
</dbReference>
<evidence type="ECO:0000313" key="6">
    <source>
        <dbReference type="Proteomes" id="UP000002051"/>
    </source>
</evidence>
<evidence type="ECO:0000313" key="5">
    <source>
        <dbReference type="EnsemblPlants" id="AES69487"/>
    </source>
</evidence>
<reference evidence="3 6" key="2">
    <citation type="journal article" date="2014" name="BMC Genomics">
        <title>An improved genome release (version Mt4.0) for the model legume Medicago truncatula.</title>
        <authorList>
            <person name="Tang H."/>
            <person name="Krishnakumar V."/>
            <person name="Bidwell S."/>
            <person name="Rosen B."/>
            <person name="Chan A."/>
            <person name="Zhou S."/>
            <person name="Gentzbittel L."/>
            <person name="Childs K.L."/>
            <person name="Yandell M."/>
            <person name="Gundlach H."/>
            <person name="Mayer K.F."/>
            <person name="Schwartz D.C."/>
            <person name="Town C.D."/>
        </authorList>
    </citation>
    <scope>GENOME REANNOTATION</scope>
    <source>
        <strain evidence="5 6">cv. Jemalong A17</strain>
    </source>
</reference>
<dbReference type="EnsemblPlants" id="AES69487">
    <property type="protein sequence ID" value="AES69487"/>
    <property type="gene ID" value="MTR_3g030560"/>
</dbReference>
<dbReference type="HOGENOM" id="CLU_019286_1_0_1"/>
<dbReference type="InterPro" id="IPR051304">
    <property type="entry name" value="SCF_F-box_domain"/>
</dbReference>
<reference evidence="7" key="4">
    <citation type="journal article" date="2018" name="Nat. Plants">
        <title>Whole-genome landscape of Medicago truncatula symbiotic genes.</title>
        <authorList>
            <person name="Pecrix Y."/>
            <person name="Staton S.E."/>
            <person name="Sallet E."/>
            <person name="Lelandais-Briere C."/>
            <person name="Moreau S."/>
            <person name="Carrere S."/>
            <person name="Blein T."/>
            <person name="Jardinaud M.F."/>
            <person name="Latrasse D."/>
            <person name="Zouine M."/>
            <person name="Zahm M."/>
            <person name="Kreplak J."/>
            <person name="Mayjonade B."/>
            <person name="Satge C."/>
            <person name="Perez M."/>
            <person name="Cauet S."/>
            <person name="Marande W."/>
            <person name="Chantry-Darmon C."/>
            <person name="Lopez-Roques C."/>
            <person name="Bouchez O."/>
            <person name="Berard A."/>
            <person name="Debelle F."/>
            <person name="Munos S."/>
            <person name="Bendahmane A."/>
            <person name="Berges H."/>
            <person name="Niebel A."/>
            <person name="Buitink J."/>
            <person name="Frugier F."/>
            <person name="Benhamed M."/>
            <person name="Crespi M."/>
            <person name="Gouzy J."/>
            <person name="Gamas P."/>
        </authorList>
    </citation>
    <scope>NUCLEOTIDE SEQUENCE [LARGE SCALE GENOMIC DNA]</scope>
    <source>
        <strain evidence="7">cv. Jemalong A17</strain>
    </source>
</reference>
<evidence type="ECO:0000313" key="4">
    <source>
        <dbReference type="EMBL" id="RHN66270.1"/>
    </source>
</evidence>
<organism evidence="3 6">
    <name type="scientific">Medicago truncatula</name>
    <name type="common">Barrel medic</name>
    <name type="synonym">Medicago tribuloides</name>
    <dbReference type="NCBI Taxonomy" id="3880"/>
    <lineage>
        <taxon>Eukaryota</taxon>
        <taxon>Viridiplantae</taxon>
        <taxon>Streptophyta</taxon>
        <taxon>Embryophyta</taxon>
        <taxon>Tracheophyta</taxon>
        <taxon>Spermatophyta</taxon>
        <taxon>Magnoliopsida</taxon>
        <taxon>eudicotyledons</taxon>
        <taxon>Gunneridae</taxon>
        <taxon>Pentapetalae</taxon>
        <taxon>rosids</taxon>
        <taxon>fabids</taxon>
        <taxon>Fabales</taxon>
        <taxon>Fabaceae</taxon>
        <taxon>Papilionoideae</taxon>
        <taxon>50 kb inversion clade</taxon>
        <taxon>NPAAA clade</taxon>
        <taxon>Hologalegina</taxon>
        <taxon>IRL clade</taxon>
        <taxon>Trifolieae</taxon>
        <taxon>Medicago</taxon>
    </lineage>
</organism>
<dbReference type="EMBL" id="CM001219">
    <property type="protein sequence ID" value="AES69487.2"/>
    <property type="molecule type" value="Genomic_DNA"/>
</dbReference>
<feature type="domain" description="F-box" evidence="1">
    <location>
        <begin position="5"/>
        <end position="42"/>
    </location>
</feature>
<dbReference type="PANTHER" id="PTHR47123:SF15">
    <property type="entry name" value="F-BOX PROTEIN SKIP23"/>
    <property type="match status" value="1"/>
</dbReference>
<reference evidence="3 6" key="1">
    <citation type="journal article" date="2011" name="Nature">
        <title>The Medicago genome provides insight into the evolution of rhizobial symbioses.</title>
        <authorList>
            <person name="Young N.D."/>
            <person name="Debelle F."/>
            <person name="Oldroyd G.E."/>
            <person name="Geurts R."/>
            <person name="Cannon S.B."/>
            <person name="Udvardi M.K."/>
            <person name="Benedito V.A."/>
            <person name="Mayer K.F."/>
            <person name="Gouzy J."/>
            <person name="Schoof H."/>
            <person name="Van de Peer Y."/>
            <person name="Proost S."/>
            <person name="Cook D.R."/>
            <person name="Meyers B.C."/>
            <person name="Spannagl M."/>
            <person name="Cheung F."/>
            <person name="De Mita S."/>
            <person name="Krishnakumar V."/>
            <person name="Gundlach H."/>
            <person name="Zhou S."/>
            <person name="Mudge J."/>
            <person name="Bharti A.K."/>
            <person name="Murray J.D."/>
            <person name="Naoumkina M.A."/>
            <person name="Rosen B."/>
            <person name="Silverstein K.A."/>
            <person name="Tang H."/>
            <person name="Rombauts S."/>
            <person name="Zhao P.X."/>
            <person name="Zhou P."/>
            <person name="Barbe V."/>
            <person name="Bardou P."/>
            <person name="Bechner M."/>
            <person name="Bellec A."/>
            <person name="Berger A."/>
            <person name="Berges H."/>
            <person name="Bidwell S."/>
            <person name="Bisseling T."/>
            <person name="Choisne N."/>
            <person name="Couloux A."/>
            <person name="Denny R."/>
            <person name="Deshpande S."/>
            <person name="Dai X."/>
            <person name="Doyle J.J."/>
            <person name="Dudez A.M."/>
            <person name="Farmer A.D."/>
            <person name="Fouteau S."/>
            <person name="Franken C."/>
            <person name="Gibelin C."/>
            <person name="Gish J."/>
            <person name="Goldstein S."/>
            <person name="Gonzalez A.J."/>
            <person name="Green P.J."/>
            <person name="Hallab A."/>
            <person name="Hartog M."/>
            <person name="Hua A."/>
            <person name="Humphray S.J."/>
            <person name="Jeong D.H."/>
            <person name="Jing Y."/>
            <person name="Jocker A."/>
            <person name="Kenton S.M."/>
            <person name="Kim D.J."/>
            <person name="Klee K."/>
            <person name="Lai H."/>
            <person name="Lang C."/>
            <person name="Lin S."/>
            <person name="Macmil S.L."/>
            <person name="Magdelenat G."/>
            <person name="Matthews L."/>
            <person name="McCorrison J."/>
            <person name="Monaghan E.L."/>
            <person name="Mun J.H."/>
            <person name="Najar F.Z."/>
            <person name="Nicholson C."/>
            <person name="Noirot C."/>
            <person name="O'Bleness M."/>
            <person name="Paule C.R."/>
            <person name="Poulain J."/>
            <person name="Prion F."/>
            <person name="Qin B."/>
            <person name="Qu C."/>
            <person name="Retzel E.F."/>
            <person name="Riddle C."/>
            <person name="Sallet E."/>
            <person name="Samain S."/>
            <person name="Samson N."/>
            <person name="Sanders I."/>
            <person name="Saurat O."/>
            <person name="Scarpelli C."/>
            <person name="Schiex T."/>
            <person name="Segurens B."/>
            <person name="Severin A.J."/>
            <person name="Sherrier D.J."/>
            <person name="Shi R."/>
            <person name="Sims S."/>
            <person name="Singer S.R."/>
            <person name="Sinharoy S."/>
            <person name="Sterck L."/>
            <person name="Viollet A."/>
            <person name="Wang B.B."/>
            <person name="Wang K."/>
            <person name="Wang M."/>
            <person name="Wang X."/>
            <person name="Warfsmann J."/>
            <person name="Weissenbach J."/>
            <person name="White D.D."/>
            <person name="White J.D."/>
            <person name="Wiley G.B."/>
            <person name="Wincker P."/>
            <person name="Xing Y."/>
            <person name="Yang L."/>
            <person name="Yao Z."/>
            <person name="Ying F."/>
            <person name="Zhai J."/>
            <person name="Zhou L."/>
            <person name="Zuber A."/>
            <person name="Denarie J."/>
            <person name="Dixon R.A."/>
            <person name="May G.D."/>
            <person name="Schwartz D.C."/>
            <person name="Rogers J."/>
            <person name="Quetier F."/>
            <person name="Town C.D."/>
            <person name="Roe B.A."/>
        </authorList>
    </citation>
    <scope>NUCLEOTIDE SEQUENCE [LARGE SCALE GENOMIC DNA]</scope>
    <source>
        <strain evidence="3">A17</strain>
        <strain evidence="5 6">cv. Jemalong A17</strain>
    </source>
</reference>
<dbReference type="KEGG" id="mtr:11440786"/>
<dbReference type="STRING" id="3880.G7IWS4"/>
<accession>A0A0C3VDP3</accession>
<feature type="domain" description="KIB1-4 beta-propeller" evidence="2">
    <location>
        <begin position="101"/>
        <end position="331"/>
    </location>
</feature>
<evidence type="ECO:0000313" key="7">
    <source>
        <dbReference type="Proteomes" id="UP000265566"/>
    </source>
</evidence>
<dbReference type="Gramene" id="rna14219">
    <property type="protein sequence ID" value="RHN66270.1"/>
    <property type="gene ID" value="gene14219"/>
</dbReference>
<dbReference type="InterPro" id="IPR001810">
    <property type="entry name" value="F-box_dom"/>
</dbReference>
<dbReference type="OrthoDB" id="1377382at2759"/>
<accession>G7IWS4</accession>
<reference evidence="5" key="3">
    <citation type="submission" date="2015-04" db="UniProtKB">
        <authorList>
            <consortium name="EnsemblPlants"/>
        </authorList>
    </citation>
    <scope>IDENTIFICATION</scope>
    <source>
        <strain evidence="5">cv. Jemalong A17</strain>
    </source>
</reference>
<proteinExistence type="predicted"/>
<dbReference type="InterPro" id="IPR005174">
    <property type="entry name" value="KIB1-4_b-propeller"/>
</dbReference>
<name>G7IWS4_MEDTR</name>
<dbReference type="PANTHER" id="PTHR47123">
    <property type="entry name" value="F-BOX PROTEIN SKIP23"/>
    <property type="match status" value="1"/>
</dbReference>
<reference evidence="4" key="5">
    <citation type="journal article" date="2018" name="Nat. Plants">
        <title>Whole-genome landscape of Medicago truncatula symbiotic genes.</title>
        <authorList>
            <person name="Pecrix Y."/>
            <person name="Gamas P."/>
            <person name="Carrere S."/>
        </authorList>
    </citation>
    <scope>NUCLEOTIDE SEQUENCE</scope>
    <source>
        <tissue evidence="4">Leaves</tissue>
    </source>
</reference>
<dbReference type="eggNOG" id="ENOG502QW71">
    <property type="taxonomic scope" value="Eukaryota"/>
</dbReference>
<sequence>MEADWSQLPRELLQLISQKLDNSELYLLRFRSVCSTWCSSVPNYRCNNHSFLKQIPQFPNEIKPPTTSNRPAPTSNYVRCLSKQNIFLIKPPNQQTPLRPWLIRIGPDLDGITCLWHPFHLYQKYPLRFAHDLIDFNQLPVLHLGHMFYIHGPDSDQTTRLHYGKVVVATSDVGQPLALLTYDSSLVPKIFRCGDNSWTSIPTMSRSLWGDICLFKGRPCVADKDGRTLMIGPDSTVHLLANPVFGGNVKHLVESECELLLVDCHGIDTSNADKDIRFDVFRLDENEKKWVKLANIGDIVLFVGGDCSFSAKASDLQVRSGNSVVYNISADFSNLDKIQSGMRIFRLDQGRVSKLSGYHNYIRLFWPPPEWIVRLHSHPEY</sequence>
<gene>
    <name evidence="5" type="primary">11440786</name>
    <name evidence="3" type="ordered locus">MTR_3g030560</name>
    <name evidence="4" type="ORF">MtrunA17_Chr3g0089041</name>
</gene>
<dbReference type="EMBL" id="PSQE01000003">
    <property type="protein sequence ID" value="RHN66270.1"/>
    <property type="molecule type" value="Genomic_DNA"/>
</dbReference>